<comment type="caution">
    <text evidence="3">The sequence shown here is derived from an EMBL/GenBank/DDBJ whole genome shotgun (WGS) entry which is preliminary data.</text>
</comment>
<evidence type="ECO:0000313" key="3">
    <source>
        <dbReference type="EMBL" id="NXS50314.1"/>
    </source>
</evidence>
<dbReference type="PANTHER" id="PTHR13233:SF0">
    <property type="entry name" value="MICROSPHERULE PROTEIN 1"/>
    <property type="match status" value="1"/>
</dbReference>
<name>A0A7L2UX77_BALRX</name>
<feature type="non-terminal residue" evidence="3">
    <location>
        <position position="412"/>
    </location>
</feature>
<organism evidence="3 4">
    <name type="scientific">Balaeniceps rex</name>
    <name type="common">Shoebill</name>
    <dbReference type="NCBI Taxonomy" id="33584"/>
    <lineage>
        <taxon>Eukaryota</taxon>
        <taxon>Metazoa</taxon>
        <taxon>Chordata</taxon>
        <taxon>Craniata</taxon>
        <taxon>Vertebrata</taxon>
        <taxon>Euteleostomi</taxon>
        <taxon>Archelosauria</taxon>
        <taxon>Archosauria</taxon>
        <taxon>Dinosauria</taxon>
        <taxon>Saurischia</taxon>
        <taxon>Theropoda</taxon>
        <taxon>Coelurosauria</taxon>
        <taxon>Aves</taxon>
        <taxon>Neognathae</taxon>
        <taxon>Neoaves</taxon>
        <taxon>Aequornithes</taxon>
        <taxon>Pelecaniformes</taxon>
        <taxon>Balaenicipitidae</taxon>
        <taxon>Balaeniceps</taxon>
    </lineage>
</organism>
<dbReference type="InterPro" id="IPR037912">
    <property type="entry name" value="MCRS1"/>
</dbReference>
<evidence type="ECO:0000256" key="1">
    <source>
        <dbReference type="SAM" id="MobiDB-lite"/>
    </source>
</evidence>
<dbReference type="EMBL" id="VYZW01062690">
    <property type="protein sequence ID" value="NXS50314.1"/>
    <property type="molecule type" value="Genomic_DNA"/>
</dbReference>
<keyword evidence="4" id="KW-1185">Reference proteome</keyword>
<sequence>LMASGATSRSEDEESLAGQKRGSAQASGAIPKRRSSSRFIKRKKFDDELVESSLAKSSSRAKGAGGVEPGRCSGSEPSSSEKKKVSKSVSAPIAPSPVPTPGLAKRMKKSKQPLQVTKDLGRWKPADDLLLINAVLQTNDLTSVHLGVKFSCRFNLREIQERWYALLYDPIISKLACQAMRQLHPEAIAAIQSKVLFSKAEEQLLNKVGSTSQPTLDTFQELLHKHPDVFYPSRTAKALQLHWQLMKQYYLLDDQTVQPLPKGDQVLNFSDAEDMLDDSKLNSLLPFSPELTVADRRQKREIRQLEQELHKWQVLVDSITGMSSPDFDSQTLAVLRGRMVRYLMRSREVSAGVQGGLRSPLFSPRVPPPGVIKLKNNGDFFIANEGRRPIYIDGRPVLGGNKWKLNNNSVVE</sequence>
<dbReference type="GO" id="GO:0031011">
    <property type="term" value="C:Ino80 complex"/>
    <property type="evidence" value="ECO:0007669"/>
    <property type="project" value="InterPro"/>
</dbReference>
<evidence type="ECO:0000259" key="2">
    <source>
        <dbReference type="Pfam" id="PF13325"/>
    </source>
</evidence>
<dbReference type="GO" id="GO:0045944">
    <property type="term" value="P:positive regulation of transcription by RNA polymerase II"/>
    <property type="evidence" value="ECO:0007669"/>
    <property type="project" value="TreeGrafter"/>
</dbReference>
<dbReference type="AlphaFoldDB" id="A0A7L2UX77"/>
<dbReference type="GO" id="GO:0002151">
    <property type="term" value="F:G-quadruplex RNA binding"/>
    <property type="evidence" value="ECO:0007669"/>
    <property type="project" value="InterPro"/>
</dbReference>
<protein>
    <submittedName>
        <fullName evidence="3">MCRS1 protein</fullName>
    </submittedName>
</protein>
<reference evidence="3 4" key="1">
    <citation type="submission" date="2019-09" db="EMBL/GenBank/DDBJ databases">
        <title>Bird 10,000 Genomes (B10K) Project - Family phase.</title>
        <authorList>
            <person name="Zhang G."/>
        </authorList>
    </citation>
    <scope>NUCLEOTIDE SEQUENCE [LARGE SCALE GENOMIC DNA]</scope>
    <source>
        <strain evidence="3">B10K-DU-012-56</strain>
    </source>
</reference>
<feature type="compositionally biased region" description="Basic residues" evidence="1">
    <location>
        <begin position="31"/>
        <end position="43"/>
    </location>
</feature>
<dbReference type="Proteomes" id="UP000528411">
    <property type="component" value="Unassembled WGS sequence"/>
</dbReference>
<evidence type="ECO:0000313" key="4">
    <source>
        <dbReference type="Proteomes" id="UP000528411"/>
    </source>
</evidence>
<dbReference type="GO" id="GO:0071339">
    <property type="term" value="C:MLL1 complex"/>
    <property type="evidence" value="ECO:0007669"/>
    <property type="project" value="InterPro"/>
</dbReference>
<dbReference type="GO" id="GO:0044545">
    <property type="term" value="C:NSL complex"/>
    <property type="evidence" value="ECO:0007669"/>
    <property type="project" value="TreeGrafter"/>
</dbReference>
<dbReference type="InterPro" id="IPR025999">
    <property type="entry name" value="MCRS_N"/>
</dbReference>
<proteinExistence type="predicted"/>
<accession>A0A7L2UX77</accession>
<feature type="region of interest" description="Disordered" evidence="1">
    <location>
        <begin position="1"/>
        <end position="111"/>
    </location>
</feature>
<gene>
    <name evidence="3" type="primary">Mcrs1</name>
    <name evidence="3" type="ORF">BALREX_R08236</name>
</gene>
<dbReference type="PANTHER" id="PTHR13233">
    <property type="entry name" value="MICROSPHERULE PROTEIN 1"/>
    <property type="match status" value="1"/>
</dbReference>
<dbReference type="Pfam" id="PF13325">
    <property type="entry name" value="MCRS_N"/>
    <property type="match status" value="1"/>
</dbReference>
<feature type="domain" description="Microspherule protein N-terminal" evidence="2">
    <location>
        <begin position="122"/>
        <end position="317"/>
    </location>
</feature>
<dbReference type="OrthoDB" id="10262769at2759"/>
<feature type="non-terminal residue" evidence="3">
    <location>
        <position position="1"/>
    </location>
</feature>